<keyword evidence="2" id="KW-1133">Transmembrane helix</keyword>
<dbReference type="RefSeq" id="WP_105752376.1">
    <property type="nucleotide sequence ID" value="NZ_CADFDF010000007.1"/>
</dbReference>
<evidence type="ECO:0000256" key="1">
    <source>
        <dbReference type="SAM" id="MobiDB-lite"/>
    </source>
</evidence>
<keyword evidence="2" id="KW-0472">Membrane</keyword>
<evidence type="ECO:0000313" key="4">
    <source>
        <dbReference type="EMBL" id="PRF26728.1"/>
    </source>
</evidence>
<feature type="transmembrane region" description="Helical" evidence="2">
    <location>
        <begin position="18"/>
        <end position="40"/>
    </location>
</feature>
<accession>A0A8E2UWQ0</accession>
<protein>
    <submittedName>
        <fullName evidence="4">AsmA family protein</fullName>
    </submittedName>
</protein>
<dbReference type="Pfam" id="PF05170">
    <property type="entry name" value="AsmA"/>
    <property type="match status" value="1"/>
</dbReference>
<feature type="region of interest" description="Disordered" evidence="1">
    <location>
        <begin position="208"/>
        <end position="288"/>
    </location>
</feature>
<dbReference type="InterPro" id="IPR007844">
    <property type="entry name" value="AsmA"/>
</dbReference>
<evidence type="ECO:0000313" key="5">
    <source>
        <dbReference type="Proteomes" id="UP000237686"/>
    </source>
</evidence>
<dbReference type="AlphaFoldDB" id="A0A8E2UWQ0"/>
<evidence type="ECO:0000256" key="2">
    <source>
        <dbReference type="SAM" id="Phobius"/>
    </source>
</evidence>
<dbReference type="PANTHER" id="PTHR30441:SF9">
    <property type="entry name" value="ASMA FAMILY PROTEIN YHJG"/>
    <property type="match status" value="1"/>
</dbReference>
<feature type="compositionally biased region" description="Low complexity" evidence="1">
    <location>
        <begin position="235"/>
        <end position="276"/>
    </location>
</feature>
<feature type="domain" description="AsmA" evidence="3">
    <location>
        <begin position="15"/>
        <end position="640"/>
    </location>
</feature>
<gene>
    <name evidence="4" type="ORF">C6P98_05415</name>
</gene>
<dbReference type="InterPro" id="IPR052894">
    <property type="entry name" value="AsmA-related"/>
</dbReference>
<dbReference type="GO" id="GO:0090313">
    <property type="term" value="P:regulation of protein targeting to membrane"/>
    <property type="evidence" value="ECO:0007669"/>
    <property type="project" value="TreeGrafter"/>
</dbReference>
<dbReference type="Proteomes" id="UP000237686">
    <property type="component" value="Unassembled WGS sequence"/>
</dbReference>
<dbReference type="PANTHER" id="PTHR30441">
    <property type="entry name" value="DUF748 DOMAIN-CONTAINING PROTEIN"/>
    <property type="match status" value="1"/>
</dbReference>
<proteinExistence type="predicted"/>
<feature type="region of interest" description="Disordered" evidence="1">
    <location>
        <begin position="744"/>
        <end position="788"/>
    </location>
</feature>
<name>A0A8E2UWQ0_9BURK</name>
<keyword evidence="2" id="KW-0812">Transmembrane</keyword>
<sequence length="788" mass="83655">MALSNASGRTIASVIGKVVAWLVAVLIILLAAIALFIFTFDWNRARPLIDDKVSAAIGRPFTINGDLTVRWHRAAGETGWRAWVLWPTFAARNITIANPDWAKQRYFATLEQIDFQVKMLPLLTHDIVIPTINLVSPSVDLERLADGRNNWTFKFKSSAHPLAWKLDLHDIRLDKGNIALSDQQKGLVMQVTVNTLGQAIPIGEVLKQQENKSRSASAETVGKRGAQQLSKQARAAASATSPTSATSGASAPPAAPASVASVGKPAASGSAAPASPQTNEPQYGIGWTATGSYHHSPLSGSGKLGGVLALQDASRPVPVQADVKAGDLHVALVGTVTDPAHLAAVDLRLWLQGSSLDRLYQLTGITLPKTPPYATEGHLTGNIQPGNSVFRYEKFSSRVGGSDLSGTLVYTQRKPRPLLKGDVVSNLLQFKDLAPVVGADSNASKAKRGDTARQPANKALPVEGFRTERWSAIDADVKFTGRRIVKDPALPITDLYTHIVMTDGVLSLQPLKFGVAGGSIASDLHLDGRERPLKARASTRVRGLKLKQLLPTMKTMQSALGEVNGDAQLSATGNTPAALAASSNGEVKLLVTDGTLSRLLMEAAGLNVANVVYEKMYGNRNVHINCAAADFVVTDGVLDSHAFALDTDDAVINVDGKVDMKNETMNLGIHPHTKGFRIFSLRSPLYVKGTFKNPHVGVNATALAVRGGAMVGLGLINPFAALIPLIAPSNHKPLPCQQLIAAMQSQQPSAPPPGQRKKSKGLRLPPGTPVSDAAHPSGPTLPLPKATH</sequence>
<organism evidence="4 5">
    <name type="scientific">Burkholderia multivorans</name>
    <dbReference type="NCBI Taxonomy" id="87883"/>
    <lineage>
        <taxon>Bacteria</taxon>
        <taxon>Pseudomonadati</taxon>
        <taxon>Pseudomonadota</taxon>
        <taxon>Betaproteobacteria</taxon>
        <taxon>Burkholderiales</taxon>
        <taxon>Burkholderiaceae</taxon>
        <taxon>Burkholderia</taxon>
        <taxon>Burkholderia cepacia complex</taxon>
    </lineage>
</organism>
<evidence type="ECO:0000259" key="3">
    <source>
        <dbReference type="Pfam" id="PF05170"/>
    </source>
</evidence>
<reference evidence="4 5" key="1">
    <citation type="submission" date="2018-03" db="EMBL/GenBank/DDBJ databases">
        <authorList>
            <person name="Nguyen K."/>
            <person name="Fouts D."/>
            <person name="Sutton G."/>
        </authorList>
    </citation>
    <scope>NUCLEOTIDE SEQUENCE [LARGE SCALE GENOMIC DNA]</scope>
    <source>
        <strain evidence="4 5">AU17135</strain>
    </source>
</reference>
<comment type="caution">
    <text evidence="4">The sequence shown here is derived from an EMBL/GenBank/DDBJ whole genome shotgun (WGS) entry which is preliminary data.</text>
</comment>
<dbReference type="EMBL" id="PVFZ01000013">
    <property type="protein sequence ID" value="PRF26728.1"/>
    <property type="molecule type" value="Genomic_DNA"/>
</dbReference>
<dbReference type="GO" id="GO:0005886">
    <property type="term" value="C:plasma membrane"/>
    <property type="evidence" value="ECO:0007669"/>
    <property type="project" value="TreeGrafter"/>
</dbReference>